<name>A0ABN1CBP2_9BURK</name>
<comment type="caution">
    <text evidence="1">The sequence shown here is derived from an EMBL/GenBank/DDBJ whole genome shotgun (WGS) entry which is preliminary data.</text>
</comment>
<dbReference type="InterPro" id="IPR050509">
    <property type="entry name" value="CoA-transferase_III"/>
</dbReference>
<reference evidence="1 2" key="1">
    <citation type="journal article" date="2019" name="Int. J. Syst. Evol. Microbiol.">
        <title>The Global Catalogue of Microorganisms (GCM) 10K type strain sequencing project: providing services to taxonomists for standard genome sequencing and annotation.</title>
        <authorList>
            <consortium name="The Broad Institute Genomics Platform"/>
            <consortium name="The Broad Institute Genome Sequencing Center for Infectious Disease"/>
            <person name="Wu L."/>
            <person name="Ma J."/>
        </authorList>
    </citation>
    <scope>NUCLEOTIDE SEQUENCE [LARGE SCALE GENOMIC DNA]</scope>
    <source>
        <strain evidence="1 2">JCM 14330</strain>
    </source>
</reference>
<organism evidence="1 2">
    <name type="scientific">Pigmentiphaga daeguensis</name>
    <dbReference type="NCBI Taxonomy" id="414049"/>
    <lineage>
        <taxon>Bacteria</taxon>
        <taxon>Pseudomonadati</taxon>
        <taxon>Pseudomonadota</taxon>
        <taxon>Betaproteobacteria</taxon>
        <taxon>Burkholderiales</taxon>
        <taxon>Alcaligenaceae</taxon>
        <taxon>Pigmentiphaga</taxon>
    </lineage>
</organism>
<gene>
    <name evidence="1" type="ORF">GCM10009097_35310</name>
</gene>
<proteinExistence type="predicted"/>
<dbReference type="Pfam" id="PF02515">
    <property type="entry name" value="CoA_transf_3"/>
    <property type="match status" value="1"/>
</dbReference>
<dbReference type="RefSeq" id="WP_343927964.1">
    <property type="nucleotide sequence ID" value="NZ_BAAAEN010000014.1"/>
</dbReference>
<sequence>MFASTCLSGRVVLDLGQLHPGPQAAFMLGQLGATVIKVERPDGGDAARALGAETFAKYNRGKLSIALDLKRPGDREILLGLAGRSHALIENFRPGVMERLGLGYARLSAVNPALVMCSISGYGQDGPYAGRPGHDMNFLAGAGYWAVPSQVEDVVARPRVRLSDYCGAMYAALALVVAMMTARESGRGQHLDLSLQDAMTAWTAPGIDALVRTGTDVEDLDHVMPDNDVFRTADGRHLVLGILEDKFWLALADVLAPLCPALAAAEYRTRRGRLANKRELSSRLKGLIASRTLAQWAAVLDPEAIPWSPVPLPHEWFDDAHVRARGMVQRHSDGGLDLRFPVRFSGQWAPPSGTAPALDQHRAGILGWLAGGAMPGKADAPCS</sequence>
<evidence type="ECO:0000313" key="2">
    <source>
        <dbReference type="Proteomes" id="UP001501706"/>
    </source>
</evidence>
<dbReference type="PANTHER" id="PTHR48228:SF5">
    <property type="entry name" value="ALPHA-METHYLACYL-COA RACEMASE"/>
    <property type="match status" value="1"/>
</dbReference>
<accession>A0ABN1CBP2</accession>
<keyword evidence="1" id="KW-0808">Transferase</keyword>
<dbReference type="PANTHER" id="PTHR48228">
    <property type="entry name" value="SUCCINYL-COA--D-CITRAMALATE COA-TRANSFERASE"/>
    <property type="match status" value="1"/>
</dbReference>
<dbReference type="GO" id="GO:0016740">
    <property type="term" value="F:transferase activity"/>
    <property type="evidence" value="ECO:0007669"/>
    <property type="project" value="UniProtKB-KW"/>
</dbReference>
<dbReference type="Proteomes" id="UP001501706">
    <property type="component" value="Unassembled WGS sequence"/>
</dbReference>
<evidence type="ECO:0000313" key="1">
    <source>
        <dbReference type="EMBL" id="GAA0514801.1"/>
    </source>
</evidence>
<dbReference type="InterPro" id="IPR003673">
    <property type="entry name" value="CoA-Trfase_fam_III"/>
</dbReference>
<dbReference type="EMBL" id="BAAAEN010000014">
    <property type="protein sequence ID" value="GAA0514801.1"/>
    <property type="molecule type" value="Genomic_DNA"/>
</dbReference>
<dbReference type="InterPro" id="IPR023606">
    <property type="entry name" value="CoA-Trfase_III_dom_1_sf"/>
</dbReference>
<protein>
    <submittedName>
        <fullName evidence="1">CoA transferase</fullName>
    </submittedName>
</protein>
<dbReference type="Gene3D" id="3.30.1540.10">
    <property type="entry name" value="formyl-coa transferase, domain 3"/>
    <property type="match status" value="1"/>
</dbReference>
<keyword evidence="2" id="KW-1185">Reference proteome</keyword>
<dbReference type="InterPro" id="IPR044855">
    <property type="entry name" value="CoA-Trfase_III_dom3_sf"/>
</dbReference>
<dbReference type="SUPFAM" id="SSF89796">
    <property type="entry name" value="CoA-transferase family III (CaiB/BaiF)"/>
    <property type="match status" value="1"/>
</dbReference>
<dbReference type="Gene3D" id="3.40.50.10540">
    <property type="entry name" value="Crotonobetainyl-coa:carnitine coa-transferase, domain 1"/>
    <property type="match status" value="1"/>
</dbReference>